<proteinExistence type="predicted"/>
<keyword evidence="2" id="KW-1185">Reference proteome</keyword>
<dbReference type="Gramene" id="rna-AYBTSS11_LOCUS1473">
    <property type="protein sequence ID" value="CAJ1833821.1"/>
    <property type="gene ID" value="gene-AYBTSS11_LOCUS1473"/>
</dbReference>
<dbReference type="Proteomes" id="UP001189624">
    <property type="component" value="Chromosome 1"/>
</dbReference>
<protein>
    <submittedName>
        <fullName evidence="1">Uncharacterized protein</fullName>
    </submittedName>
</protein>
<name>A0AA86RR95_9FABA</name>
<accession>A0AA86RR95</accession>
<evidence type="ECO:0000313" key="1">
    <source>
        <dbReference type="EMBL" id="CAJ1833821.1"/>
    </source>
</evidence>
<dbReference type="AlphaFoldDB" id="A0AA86RR95"/>
<organism evidence="1 2">
    <name type="scientific">Sphenostylis stenocarpa</name>
    <dbReference type="NCBI Taxonomy" id="92480"/>
    <lineage>
        <taxon>Eukaryota</taxon>
        <taxon>Viridiplantae</taxon>
        <taxon>Streptophyta</taxon>
        <taxon>Embryophyta</taxon>
        <taxon>Tracheophyta</taxon>
        <taxon>Spermatophyta</taxon>
        <taxon>Magnoliopsida</taxon>
        <taxon>eudicotyledons</taxon>
        <taxon>Gunneridae</taxon>
        <taxon>Pentapetalae</taxon>
        <taxon>rosids</taxon>
        <taxon>fabids</taxon>
        <taxon>Fabales</taxon>
        <taxon>Fabaceae</taxon>
        <taxon>Papilionoideae</taxon>
        <taxon>50 kb inversion clade</taxon>
        <taxon>NPAAA clade</taxon>
        <taxon>indigoferoid/millettioid clade</taxon>
        <taxon>Phaseoleae</taxon>
        <taxon>Sphenostylis</taxon>
    </lineage>
</organism>
<gene>
    <name evidence="1" type="ORF">AYBTSS11_LOCUS1473</name>
</gene>
<dbReference type="EMBL" id="OY731398">
    <property type="protein sequence ID" value="CAJ1833821.1"/>
    <property type="molecule type" value="Genomic_DNA"/>
</dbReference>
<reference evidence="1" key="1">
    <citation type="submission" date="2023-10" db="EMBL/GenBank/DDBJ databases">
        <authorList>
            <person name="Domelevo Entfellner J.-B."/>
        </authorList>
    </citation>
    <scope>NUCLEOTIDE SEQUENCE</scope>
</reference>
<evidence type="ECO:0000313" key="2">
    <source>
        <dbReference type="Proteomes" id="UP001189624"/>
    </source>
</evidence>
<sequence length="56" mass="6776">MSLQEEGDLAFQGLLEAKGFELSREKNEMWWREYYLPQKQMEEKRSGKKGITKCYR</sequence>